<evidence type="ECO:0000313" key="7">
    <source>
        <dbReference type="EMBL" id="MBQ0933331.1"/>
    </source>
</evidence>
<evidence type="ECO:0000256" key="1">
    <source>
        <dbReference type="ARBA" id="ARBA00022617"/>
    </source>
</evidence>
<dbReference type="GO" id="GO:0009055">
    <property type="term" value="F:electron transfer activity"/>
    <property type="evidence" value="ECO:0007669"/>
    <property type="project" value="InterPro"/>
</dbReference>
<dbReference type="Gene3D" id="1.10.760.10">
    <property type="entry name" value="Cytochrome c-like domain"/>
    <property type="match status" value="1"/>
</dbReference>
<feature type="domain" description="Cytochrome c" evidence="6">
    <location>
        <begin position="43"/>
        <end position="116"/>
    </location>
</feature>
<keyword evidence="8" id="KW-1185">Reference proteome</keyword>
<dbReference type="Pfam" id="PF13442">
    <property type="entry name" value="Cytochrome_CBB3"/>
    <property type="match status" value="1"/>
</dbReference>
<evidence type="ECO:0000256" key="3">
    <source>
        <dbReference type="ARBA" id="ARBA00023004"/>
    </source>
</evidence>
<dbReference type="GO" id="GO:0020037">
    <property type="term" value="F:heme binding"/>
    <property type="evidence" value="ECO:0007669"/>
    <property type="project" value="InterPro"/>
</dbReference>
<dbReference type="RefSeq" id="WP_210856993.1">
    <property type="nucleotide sequence ID" value="NZ_JAGQDD010000026.1"/>
</dbReference>
<dbReference type="PROSITE" id="PS51007">
    <property type="entry name" value="CYTC"/>
    <property type="match status" value="1"/>
</dbReference>
<keyword evidence="1 4" id="KW-0349">Heme</keyword>
<evidence type="ECO:0000259" key="6">
    <source>
        <dbReference type="PROSITE" id="PS51007"/>
    </source>
</evidence>
<keyword evidence="2 4" id="KW-0479">Metal-binding</keyword>
<dbReference type="Proteomes" id="UP000676246">
    <property type="component" value="Unassembled WGS sequence"/>
</dbReference>
<name>A0A941BGT2_9BURK</name>
<keyword evidence="5" id="KW-0732">Signal</keyword>
<accession>A0A941BGT2</accession>
<dbReference type="EMBL" id="JAGQDD010000026">
    <property type="protein sequence ID" value="MBQ0933331.1"/>
    <property type="molecule type" value="Genomic_DNA"/>
</dbReference>
<protein>
    <submittedName>
        <fullName evidence="7">Cytochrome c</fullName>
    </submittedName>
</protein>
<feature type="signal peptide" evidence="5">
    <location>
        <begin position="1"/>
        <end position="24"/>
    </location>
</feature>
<reference evidence="7 8" key="1">
    <citation type="submission" date="2021-04" db="EMBL/GenBank/DDBJ databases">
        <title>The genome sequence of Ideonella sp. 3Y2.</title>
        <authorList>
            <person name="Liu Y."/>
        </authorList>
    </citation>
    <scope>NUCLEOTIDE SEQUENCE [LARGE SCALE GENOMIC DNA]</scope>
    <source>
        <strain evidence="7 8">3Y2</strain>
    </source>
</reference>
<dbReference type="AlphaFoldDB" id="A0A941BGT2"/>
<dbReference type="GO" id="GO:0046872">
    <property type="term" value="F:metal ion binding"/>
    <property type="evidence" value="ECO:0007669"/>
    <property type="project" value="UniProtKB-KW"/>
</dbReference>
<evidence type="ECO:0000256" key="4">
    <source>
        <dbReference type="PROSITE-ProRule" id="PRU00433"/>
    </source>
</evidence>
<evidence type="ECO:0000256" key="2">
    <source>
        <dbReference type="ARBA" id="ARBA00022723"/>
    </source>
</evidence>
<organism evidence="7 8">
    <name type="scientific">Ideonella alba</name>
    <dbReference type="NCBI Taxonomy" id="2824118"/>
    <lineage>
        <taxon>Bacteria</taxon>
        <taxon>Pseudomonadati</taxon>
        <taxon>Pseudomonadota</taxon>
        <taxon>Betaproteobacteria</taxon>
        <taxon>Burkholderiales</taxon>
        <taxon>Sphaerotilaceae</taxon>
        <taxon>Ideonella</taxon>
    </lineage>
</organism>
<dbReference type="InterPro" id="IPR009056">
    <property type="entry name" value="Cyt_c-like_dom"/>
</dbReference>
<keyword evidence="3 4" id="KW-0408">Iron</keyword>
<gene>
    <name evidence="7" type="ORF">KAK03_22895</name>
</gene>
<sequence>MQRTLILTALALAASLGTVSSSLAADTGLSISSSTAPVAQKLDAAGEGRRLFLKLNCYGCHGMYATGGMGPNIVHAERNDVHEVLMRGEDKGMRSYRDYVNDTDIANITAYLQSIGTPNEPTFKDWWKKTPPK</sequence>
<proteinExistence type="predicted"/>
<evidence type="ECO:0000313" key="8">
    <source>
        <dbReference type="Proteomes" id="UP000676246"/>
    </source>
</evidence>
<evidence type="ECO:0000256" key="5">
    <source>
        <dbReference type="SAM" id="SignalP"/>
    </source>
</evidence>
<feature type="chain" id="PRO_5036707558" evidence="5">
    <location>
        <begin position="25"/>
        <end position="133"/>
    </location>
</feature>
<dbReference type="InterPro" id="IPR036909">
    <property type="entry name" value="Cyt_c-like_dom_sf"/>
</dbReference>
<comment type="caution">
    <text evidence="7">The sequence shown here is derived from an EMBL/GenBank/DDBJ whole genome shotgun (WGS) entry which is preliminary data.</text>
</comment>
<dbReference type="SUPFAM" id="SSF46626">
    <property type="entry name" value="Cytochrome c"/>
    <property type="match status" value="1"/>
</dbReference>